<dbReference type="RefSeq" id="WP_422920418.1">
    <property type="nucleotide sequence ID" value="NZ_JAMZEJ010000007.1"/>
</dbReference>
<protein>
    <submittedName>
        <fullName evidence="1">Uncharacterized protein</fullName>
    </submittedName>
</protein>
<comment type="caution">
    <text evidence="1">The sequence shown here is derived from an EMBL/GenBank/DDBJ whole genome shotgun (WGS) entry which is preliminary data.</text>
</comment>
<accession>A0ABT1VZA4</accession>
<dbReference type="EMBL" id="JAMZEJ010000007">
    <property type="protein sequence ID" value="MCQ8241676.1"/>
    <property type="molecule type" value="Genomic_DNA"/>
</dbReference>
<sequence length="76" mass="7832">MLVAMLDVAASLARTGVGVSLEGLEDRVGMLCAQTLDLGPDAAASVRPILLRLRNRLDGVTALLKPPDPGTPPLTA</sequence>
<reference evidence="1 2" key="1">
    <citation type="submission" date="2022-06" db="EMBL/GenBank/DDBJ databases">
        <title>Rhizosaccharibacter gen. nov. sp. nov. KSS12, endophytic bacteria isolated from sugarcane.</title>
        <authorList>
            <person name="Pitiwittayakul N."/>
        </authorList>
    </citation>
    <scope>NUCLEOTIDE SEQUENCE [LARGE SCALE GENOMIC DNA]</scope>
    <source>
        <strain evidence="1 2">KSS12</strain>
    </source>
</reference>
<evidence type="ECO:0000313" key="2">
    <source>
        <dbReference type="Proteomes" id="UP001524547"/>
    </source>
</evidence>
<gene>
    <name evidence="1" type="ORF">NFI88_12605</name>
</gene>
<keyword evidence="2" id="KW-1185">Reference proteome</keyword>
<dbReference type="Proteomes" id="UP001524547">
    <property type="component" value="Unassembled WGS sequence"/>
</dbReference>
<organism evidence="1 2">
    <name type="scientific">Rhizosaccharibacter radicis</name>
    <dbReference type="NCBI Taxonomy" id="2782605"/>
    <lineage>
        <taxon>Bacteria</taxon>
        <taxon>Pseudomonadati</taxon>
        <taxon>Pseudomonadota</taxon>
        <taxon>Alphaproteobacteria</taxon>
        <taxon>Acetobacterales</taxon>
        <taxon>Acetobacteraceae</taxon>
        <taxon>Rhizosaccharibacter</taxon>
    </lineage>
</organism>
<name>A0ABT1VZA4_9PROT</name>
<proteinExistence type="predicted"/>
<evidence type="ECO:0000313" key="1">
    <source>
        <dbReference type="EMBL" id="MCQ8241676.1"/>
    </source>
</evidence>